<accession>A0A699S661</accession>
<evidence type="ECO:0000313" key="1">
    <source>
        <dbReference type="EMBL" id="GFC92777.1"/>
    </source>
</evidence>
<sequence length="81" mass="9277">MAVEQNCAAKSEFQSKMEMVLKENDLLLRHALSVDIVNIVVNNCMNVNCLTMDACEQCVTTESELKTDFIEKENYEMLLKQ</sequence>
<gene>
    <name evidence="1" type="ORF">Tci_864747</name>
</gene>
<name>A0A699S661_TANCI</name>
<organism evidence="1">
    <name type="scientific">Tanacetum cinerariifolium</name>
    <name type="common">Dalmatian daisy</name>
    <name type="synonym">Chrysanthemum cinerariifolium</name>
    <dbReference type="NCBI Taxonomy" id="118510"/>
    <lineage>
        <taxon>Eukaryota</taxon>
        <taxon>Viridiplantae</taxon>
        <taxon>Streptophyta</taxon>
        <taxon>Embryophyta</taxon>
        <taxon>Tracheophyta</taxon>
        <taxon>Spermatophyta</taxon>
        <taxon>Magnoliopsida</taxon>
        <taxon>eudicotyledons</taxon>
        <taxon>Gunneridae</taxon>
        <taxon>Pentapetalae</taxon>
        <taxon>asterids</taxon>
        <taxon>campanulids</taxon>
        <taxon>Asterales</taxon>
        <taxon>Asteraceae</taxon>
        <taxon>Asteroideae</taxon>
        <taxon>Anthemideae</taxon>
        <taxon>Anthemidinae</taxon>
        <taxon>Tanacetum</taxon>
    </lineage>
</organism>
<dbReference type="EMBL" id="BKCJ011139423">
    <property type="protein sequence ID" value="GFC92777.1"/>
    <property type="molecule type" value="Genomic_DNA"/>
</dbReference>
<feature type="non-terminal residue" evidence="1">
    <location>
        <position position="81"/>
    </location>
</feature>
<dbReference type="AlphaFoldDB" id="A0A699S661"/>
<reference evidence="1" key="1">
    <citation type="journal article" date="2019" name="Sci. Rep.">
        <title>Draft genome of Tanacetum cinerariifolium, the natural source of mosquito coil.</title>
        <authorList>
            <person name="Yamashiro T."/>
            <person name="Shiraishi A."/>
            <person name="Satake H."/>
            <person name="Nakayama K."/>
        </authorList>
    </citation>
    <scope>NUCLEOTIDE SEQUENCE</scope>
</reference>
<proteinExistence type="predicted"/>
<comment type="caution">
    <text evidence="1">The sequence shown here is derived from an EMBL/GenBank/DDBJ whole genome shotgun (WGS) entry which is preliminary data.</text>
</comment>
<protein>
    <submittedName>
        <fullName evidence="1">Uncharacterized protein</fullName>
    </submittedName>
</protein>